<accession>A0A7C9ITN8</accession>
<feature type="transmembrane region" description="Helical" evidence="1">
    <location>
        <begin position="259"/>
        <end position="283"/>
    </location>
</feature>
<feature type="transmembrane region" description="Helical" evidence="1">
    <location>
        <begin position="318"/>
        <end position="335"/>
    </location>
</feature>
<sequence length="670" mass="76916">MNLSFRISKIKKRTTIVVLSLLISMGLNISLLATSEAQYKAAYMSSNHPFQRFLLGLANSASPNNVNTLLVTAFVVTVLLTTIKFHGPRWFNFATLLVSALISTYSLLALSFQYTGTWDLVVSSSFPILGKALLKWMSLTFFLFQLAKLPLIFKKNILLLFSSDKPISKNKKTSFWRFFFLIFVAWFFYLIVLFPGSASWDTLNQFSEFFGKRISWVYPTAQYLLHSGQSTISDHHPFLLTLYYGGLIKFGVSLGSEKIGLFLITLIQTLYTIAIFSMSLVTFETLKLQRKTINILFYFYCFFPLFPLYAMYQVKNSIYGPTLLWFCLLLINALIDNNQLSKTSWRIMMVVNLLLQVISIKYGFYVAIISSLVAILVFHHNWKSVLFFMIVPVIAFRIAYSSLSTTLNIIPGDPIEMYSIPLQQTGRYLKYYPNDVTKHEKRVLSKMFVIDNIAGAYTPEVSDAMKSGGGGSPLVYKYPTVTKKDMADYKKVWFKMMFRHPGIYLEAFFNQTYEYFNLYPETNLHSQNLAFDQFPLNVPKHDKNQYVFHTSGHKFSSNYSQSNKFGRNIIINLLNFLVSIPGVSLLFRGTSYVFFALLILSLIFANRLNLKYLTVFVPILLQLGVCILSPVNGSQRYLYPFIYCGPFLFVLFLLVIRTIDRRTSNGMKSS</sequence>
<feature type="transmembrane region" description="Helical" evidence="1">
    <location>
        <begin position="61"/>
        <end position="83"/>
    </location>
</feature>
<evidence type="ECO:0008006" key="4">
    <source>
        <dbReference type="Google" id="ProtNLM"/>
    </source>
</evidence>
<comment type="caution">
    <text evidence="2">The sequence shown here is derived from an EMBL/GenBank/DDBJ whole genome shotgun (WGS) entry which is preliminary data.</text>
</comment>
<dbReference type="InterPro" id="IPR046062">
    <property type="entry name" value="DUF6020"/>
</dbReference>
<feature type="transmembrane region" description="Helical" evidence="1">
    <location>
        <begin position="347"/>
        <end position="378"/>
    </location>
</feature>
<evidence type="ECO:0000313" key="3">
    <source>
        <dbReference type="Proteomes" id="UP000480570"/>
    </source>
</evidence>
<name>A0A7C9ITN8_9LACO</name>
<feature type="transmembrane region" description="Helical" evidence="1">
    <location>
        <begin position="637"/>
        <end position="659"/>
    </location>
</feature>
<reference evidence="2 3" key="1">
    <citation type="journal article" date="2019" name="Appl. Environ. Microbiol.">
        <title>Genetic determinants of hydroxycinnamic acid metabolism in heterofermentative lactobacilli.</title>
        <authorList>
            <person name="Gaur G."/>
            <person name="Oh J.H."/>
            <person name="Filannino P."/>
            <person name="Gobbetti M."/>
            <person name="van Pijkeren J.P."/>
            <person name="Ganzle M.G."/>
        </authorList>
    </citation>
    <scope>NUCLEOTIDE SEQUENCE [LARGE SCALE GENOMIC DNA]</scope>
    <source>
        <strain evidence="2 3">FUA3583</strain>
    </source>
</reference>
<feature type="transmembrane region" description="Helical" evidence="1">
    <location>
        <begin position="90"/>
        <end position="112"/>
    </location>
</feature>
<evidence type="ECO:0000313" key="2">
    <source>
        <dbReference type="EMBL" id="MYV05816.1"/>
    </source>
</evidence>
<keyword evidence="1" id="KW-0472">Membrane</keyword>
<keyword evidence="1" id="KW-1133">Transmembrane helix</keyword>
<feature type="transmembrane region" description="Helical" evidence="1">
    <location>
        <begin position="132"/>
        <end position="153"/>
    </location>
</feature>
<keyword evidence="1" id="KW-0812">Transmembrane</keyword>
<feature type="transmembrane region" description="Helical" evidence="1">
    <location>
        <begin position="384"/>
        <end position="400"/>
    </location>
</feature>
<feature type="transmembrane region" description="Helical" evidence="1">
    <location>
        <begin position="565"/>
        <end position="583"/>
    </location>
</feature>
<evidence type="ECO:0000256" key="1">
    <source>
        <dbReference type="SAM" id="Phobius"/>
    </source>
</evidence>
<organism evidence="2 3">
    <name type="scientific">Furfurilactobacillus rossiae</name>
    <dbReference type="NCBI Taxonomy" id="231049"/>
    <lineage>
        <taxon>Bacteria</taxon>
        <taxon>Bacillati</taxon>
        <taxon>Bacillota</taxon>
        <taxon>Bacilli</taxon>
        <taxon>Lactobacillales</taxon>
        <taxon>Lactobacillaceae</taxon>
        <taxon>Furfurilactobacillus</taxon>
    </lineage>
</organism>
<feature type="transmembrane region" description="Helical" evidence="1">
    <location>
        <begin position="295"/>
        <end position="312"/>
    </location>
</feature>
<proteinExistence type="predicted"/>
<feature type="transmembrane region" description="Helical" evidence="1">
    <location>
        <begin position="589"/>
        <end position="605"/>
    </location>
</feature>
<gene>
    <name evidence="2" type="ORF">GB992_08210</name>
</gene>
<protein>
    <recommendedName>
        <fullName evidence="4">Glycosyltransferase RgtA/B/C/D-like domain-containing protein</fullName>
    </recommendedName>
</protein>
<dbReference type="Proteomes" id="UP000480570">
    <property type="component" value="Unassembled WGS sequence"/>
</dbReference>
<feature type="transmembrane region" description="Helical" evidence="1">
    <location>
        <begin position="612"/>
        <end position="631"/>
    </location>
</feature>
<dbReference type="Pfam" id="PF19484">
    <property type="entry name" value="DUF6020"/>
    <property type="match status" value="1"/>
</dbReference>
<dbReference type="EMBL" id="WEZT01000016">
    <property type="protein sequence ID" value="MYV05816.1"/>
    <property type="molecule type" value="Genomic_DNA"/>
</dbReference>
<feature type="transmembrane region" description="Helical" evidence="1">
    <location>
        <begin position="174"/>
        <end position="194"/>
    </location>
</feature>
<dbReference type="AlphaFoldDB" id="A0A7C9ITN8"/>